<dbReference type="OrthoDB" id="199913at2759"/>
<reference evidence="6 7" key="1">
    <citation type="submission" date="2015-09" db="EMBL/GenBank/DDBJ databases">
        <title>Draft genome of the scarab beetle Oryctes borbonicus.</title>
        <authorList>
            <person name="Meyer J.M."/>
            <person name="Markov G.V."/>
            <person name="Baskaran P."/>
            <person name="Herrmann M."/>
            <person name="Sommer R.J."/>
            <person name="Roedelsperger C."/>
        </authorList>
    </citation>
    <scope>NUCLEOTIDE SEQUENCE [LARGE SCALE GENOMIC DNA]</scope>
    <source>
        <strain evidence="6">OB123</strain>
        <tissue evidence="6">Whole animal</tissue>
    </source>
</reference>
<dbReference type="GO" id="GO:0016298">
    <property type="term" value="F:lipase activity"/>
    <property type="evidence" value="ECO:0007669"/>
    <property type="project" value="InterPro"/>
</dbReference>
<comment type="caution">
    <text evidence="6">The sequence shown here is derived from an EMBL/GenBank/DDBJ whole genome shotgun (WGS) entry which is preliminary data.</text>
</comment>
<dbReference type="Proteomes" id="UP000051574">
    <property type="component" value="Unassembled WGS sequence"/>
</dbReference>
<evidence type="ECO:0000259" key="5">
    <source>
        <dbReference type="Pfam" id="PF00151"/>
    </source>
</evidence>
<dbReference type="PANTHER" id="PTHR11610:SF173">
    <property type="entry name" value="LIPASE DOMAIN-CONTAINING PROTEIN-RELATED"/>
    <property type="match status" value="1"/>
</dbReference>
<evidence type="ECO:0000256" key="3">
    <source>
        <dbReference type="ARBA" id="ARBA00022525"/>
    </source>
</evidence>
<dbReference type="EMBL" id="LJIG01022456">
    <property type="protein sequence ID" value="KRT80501.1"/>
    <property type="molecule type" value="Genomic_DNA"/>
</dbReference>
<evidence type="ECO:0000256" key="2">
    <source>
        <dbReference type="ARBA" id="ARBA00010701"/>
    </source>
</evidence>
<dbReference type="PANTHER" id="PTHR11610">
    <property type="entry name" value="LIPASE"/>
    <property type="match status" value="1"/>
</dbReference>
<evidence type="ECO:0000313" key="7">
    <source>
        <dbReference type="Proteomes" id="UP000051574"/>
    </source>
</evidence>
<dbReference type="SUPFAM" id="SSF53474">
    <property type="entry name" value="alpha/beta-Hydrolases"/>
    <property type="match status" value="1"/>
</dbReference>
<feature type="domain" description="Lipase" evidence="5">
    <location>
        <begin position="61"/>
        <end position="303"/>
    </location>
</feature>
<accession>A0A0T6B061</accession>
<organism evidence="6 7">
    <name type="scientific">Oryctes borbonicus</name>
    <dbReference type="NCBI Taxonomy" id="1629725"/>
    <lineage>
        <taxon>Eukaryota</taxon>
        <taxon>Metazoa</taxon>
        <taxon>Ecdysozoa</taxon>
        <taxon>Arthropoda</taxon>
        <taxon>Hexapoda</taxon>
        <taxon>Insecta</taxon>
        <taxon>Pterygota</taxon>
        <taxon>Neoptera</taxon>
        <taxon>Endopterygota</taxon>
        <taxon>Coleoptera</taxon>
        <taxon>Polyphaga</taxon>
        <taxon>Scarabaeiformia</taxon>
        <taxon>Scarabaeidae</taxon>
        <taxon>Dynastinae</taxon>
        <taxon>Oryctes</taxon>
    </lineage>
</organism>
<dbReference type="Pfam" id="PF00151">
    <property type="entry name" value="Lipase"/>
    <property type="match status" value="1"/>
</dbReference>
<dbReference type="GO" id="GO:0017171">
    <property type="term" value="F:serine hydrolase activity"/>
    <property type="evidence" value="ECO:0007669"/>
    <property type="project" value="TreeGrafter"/>
</dbReference>
<keyword evidence="7" id="KW-1185">Reference proteome</keyword>
<comment type="subcellular location">
    <subcellularLocation>
        <location evidence="1">Secreted</location>
    </subcellularLocation>
</comment>
<evidence type="ECO:0000256" key="4">
    <source>
        <dbReference type="RuleBase" id="RU004262"/>
    </source>
</evidence>
<dbReference type="GO" id="GO:0005615">
    <property type="term" value="C:extracellular space"/>
    <property type="evidence" value="ECO:0007669"/>
    <property type="project" value="TreeGrafter"/>
</dbReference>
<evidence type="ECO:0000313" key="6">
    <source>
        <dbReference type="EMBL" id="KRT80501.1"/>
    </source>
</evidence>
<dbReference type="Gene3D" id="3.40.50.1820">
    <property type="entry name" value="alpha/beta hydrolase"/>
    <property type="match status" value="1"/>
</dbReference>
<keyword evidence="3" id="KW-0964">Secreted</keyword>
<proteinExistence type="inferred from homology"/>
<comment type="similarity">
    <text evidence="2 4">Belongs to the AB hydrolase superfamily. Lipase family.</text>
</comment>
<feature type="non-terminal residue" evidence="6">
    <location>
        <position position="325"/>
    </location>
</feature>
<feature type="non-terminal residue" evidence="6">
    <location>
        <position position="1"/>
    </location>
</feature>
<dbReference type="InterPro" id="IPR000734">
    <property type="entry name" value="TAG_lipase"/>
</dbReference>
<sequence length="325" mass="36449">LVCAVCVWYKKDCYTFPIGTHIVMKDIQKWIVFIIVLIIDCLNVTSFPSEKIVHIYNIPPVDYSKADAVESDITYQLFTNKNISGVYVTKESAPNIVNIDIPTKFVIHGWLSNETTYWYGPYRDECFKKGDYNIIYIDWSKAGSKEFYVSAANCKPIGGYIADFIISAKLKLDKVHIIAHSLGSQVAGFIGKRIYEETGSKLARITCTDPAGPAFENPKVNDTDRVTSADAEFVDVIHTDIGHYGYIEAIGHVDFYPNGGTLQPGCPSYEEDENCSHARSNLYFIESVNSDKFLATPCSSYETCIDRESNNKEKIIFGENVPKTA</sequence>
<dbReference type="InterPro" id="IPR013818">
    <property type="entry name" value="Lipase"/>
</dbReference>
<dbReference type="InterPro" id="IPR029058">
    <property type="entry name" value="AB_hydrolase_fold"/>
</dbReference>
<dbReference type="AlphaFoldDB" id="A0A0T6B061"/>
<dbReference type="PRINTS" id="PR00821">
    <property type="entry name" value="TAGLIPASE"/>
</dbReference>
<protein>
    <recommendedName>
        <fullName evidence="5">Lipase domain-containing protein</fullName>
    </recommendedName>
</protein>
<gene>
    <name evidence="6" type="ORF">AMK59_8313</name>
</gene>
<dbReference type="GO" id="GO:0016042">
    <property type="term" value="P:lipid catabolic process"/>
    <property type="evidence" value="ECO:0007669"/>
    <property type="project" value="TreeGrafter"/>
</dbReference>
<name>A0A0T6B061_9SCAR</name>
<evidence type="ECO:0000256" key="1">
    <source>
        <dbReference type="ARBA" id="ARBA00004613"/>
    </source>
</evidence>